<evidence type="ECO:0000313" key="11">
    <source>
        <dbReference type="EMBL" id="KAK7499488.1"/>
    </source>
</evidence>
<dbReference type="EMBL" id="JACVVK020000043">
    <property type="protein sequence ID" value="KAK7499488.1"/>
    <property type="molecule type" value="Genomic_DNA"/>
</dbReference>
<keyword evidence="6" id="KW-0675">Receptor</keyword>
<evidence type="ECO:0000256" key="1">
    <source>
        <dbReference type="ARBA" id="ARBA00004479"/>
    </source>
</evidence>
<evidence type="ECO:0000256" key="7">
    <source>
        <dbReference type="ARBA" id="ARBA00023180"/>
    </source>
</evidence>
<evidence type="ECO:0000256" key="9">
    <source>
        <dbReference type="SAM" id="Phobius"/>
    </source>
</evidence>
<dbReference type="GO" id="GO:0016020">
    <property type="term" value="C:membrane"/>
    <property type="evidence" value="ECO:0007669"/>
    <property type="project" value="UniProtKB-SubCell"/>
</dbReference>
<gene>
    <name evidence="11" type="ORF">BaRGS_00009140</name>
</gene>
<comment type="caution">
    <text evidence="11">The sequence shown here is derived from an EMBL/GenBank/DDBJ whole genome shotgun (WGS) entry which is preliminary data.</text>
</comment>
<keyword evidence="3" id="KW-0732">Signal</keyword>
<evidence type="ECO:0000256" key="6">
    <source>
        <dbReference type="ARBA" id="ARBA00023170"/>
    </source>
</evidence>
<evidence type="ECO:0000256" key="8">
    <source>
        <dbReference type="SAM" id="MobiDB-lite"/>
    </source>
</evidence>
<dbReference type="InterPro" id="IPR039465">
    <property type="entry name" value="IL-17_rcpt-like"/>
</dbReference>
<protein>
    <recommendedName>
        <fullName evidence="10">SEFIR domain-containing protein</fullName>
    </recommendedName>
</protein>
<name>A0ABD0LK51_9CAEN</name>
<keyword evidence="4 9" id="KW-1133">Transmembrane helix</keyword>
<dbReference type="Gene3D" id="3.40.50.11530">
    <property type="match status" value="1"/>
</dbReference>
<evidence type="ECO:0000256" key="3">
    <source>
        <dbReference type="ARBA" id="ARBA00022729"/>
    </source>
</evidence>
<evidence type="ECO:0000256" key="5">
    <source>
        <dbReference type="ARBA" id="ARBA00023136"/>
    </source>
</evidence>
<dbReference type="Proteomes" id="UP001519460">
    <property type="component" value="Unassembled WGS sequence"/>
</dbReference>
<proteinExistence type="predicted"/>
<organism evidence="11 12">
    <name type="scientific">Batillaria attramentaria</name>
    <dbReference type="NCBI Taxonomy" id="370345"/>
    <lineage>
        <taxon>Eukaryota</taxon>
        <taxon>Metazoa</taxon>
        <taxon>Spiralia</taxon>
        <taxon>Lophotrochozoa</taxon>
        <taxon>Mollusca</taxon>
        <taxon>Gastropoda</taxon>
        <taxon>Caenogastropoda</taxon>
        <taxon>Sorbeoconcha</taxon>
        <taxon>Cerithioidea</taxon>
        <taxon>Batillariidae</taxon>
        <taxon>Batillaria</taxon>
    </lineage>
</organism>
<feature type="domain" description="SEFIR" evidence="10">
    <location>
        <begin position="416"/>
        <end position="505"/>
    </location>
</feature>
<reference evidence="11 12" key="1">
    <citation type="journal article" date="2023" name="Sci. Data">
        <title>Genome assembly of the Korean intertidal mud-creeper Batillaria attramentaria.</title>
        <authorList>
            <person name="Patra A.K."/>
            <person name="Ho P.T."/>
            <person name="Jun S."/>
            <person name="Lee S.J."/>
            <person name="Kim Y."/>
            <person name="Won Y.J."/>
        </authorList>
    </citation>
    <scope>NUCLEOTIDE SEQUENCE [LARGE SCALE GENOMIC DNA]</scope>
    <source>
        <strain evidence="11">Wonlab-2016</strain>
    </source>
</reference>
<comment type="subcellular location">
    <subcellularLocation>
        <location evidence="1">Membrane</location>
        <topology evidence="1">Single-pass type I membrane protein</topology>
    </subcellularLocation>
</comment>
<dbReference type="PANTHER" id="PTHR15583">
    <property type="entry name" value="INTERLEUKIN-17 RECEPTOR"/>
    <property type="match status" value="1"/>
</dbReference>
<evidence type="ECO:0000256" key="4">
    <source>
        <dbReference type="ARBA" id="ARBA00022989"/>
    </source>
</evidence>
<dbReference type="AlphaFoldDB" id="A0ABD0LK51"/>
<dbReference type="InterPro" id="IPR013568">
    <property type="entry name" value="SEFIR_dom"/>
</dbReference>
<feature type="region of interest" description="Disordered" evidence="8">
    <location>
        <begin position="384"/>
        <end position="406"/>
    </location>
</feature>
<feature type="transmembrane region" description="Helical" evidence="9">
    <location>
        <begin position="339"/>
        <end position="363"/>
    </location>
</feature>
<dbReference type="PANTHER" id="PTHR15583:SF7">
    <property type="entry name" value="INTERLEUKIN CYTOKINE RECEPTOR-RELATED PROTEIN 2"/>
    <property type="match status" value="1"/>
</dbReference>
<keyword evidence="2 9" id="KW-0812">Transmembrane</keyword>
<evidence type="ECO:0000259" key="10">
    <source>
        <dbReference type="Pfam" id="PF08357"/>
    </source>
</evidence>
<feature type="region of interest" description="Disordered" evidence="8">
    <location>
        <begin position="551"/>
        <end position="584"/>
    </location>
</feature>
<evidence type="ECO:0000256" key="2">
    <source>
        <dbReference type="ARBA" id="ARBA00022692"/>
    </source>
</evidence>
<keyword evidence="5 9" id="KW-0472">Membrane</keyword>
<accession>A0ABD0LK51</accession>
<evidence type="ECO:0000313" key="12">
    <source>
        <dbReference type="Proteomes" id="UP001519460"/>
    </source>
</evidence>
<sequence length="758" mass="83657">MSCADCEAEAAALNLIHGSGGSDVTWLACPRDLHVLPGSSLDNANGGQSRTFQIKWRPPASSAQHVEGFKLTVTALDDAGRSSFCAMIDLTNASWTGSSTERELSYGFTFPGLGDVFNWHVQVQNLPTGASSSECLDGSATAFVNTYTADASTSASSVVNSLVIMATIPTKGQAVVDVIISPRETSEVMTYYIFLYKSLPSDLFFSDRINLTLPDTQGTFRNVTPATYQVWATDDPMRRDPSRTAKSPLFTIPAEHSQELATIPPSAVSKPPATKTTFETSTTTASTIHGKELSLPNSHFPPAVVTAEFADNSTTRDLATTMNEYHGERVPDDGERWEVIVPTLLAVVASVTLSVVVFVVCYWRRRKRSSGKITGIEQPCMEKLNEDSQRASSGQRPHHVSTSKPHATPPIVTLCLLSYSTLKEQTHVTDSLALYLQAVCACDVTYFRWHLDEVRSVGPAVWLRQQTEKAHRIVFVHTPDTYSCYKAWKLGQSDVMCDEDKDKMTESLLHAAFDLLHDSHEVETRWMDVTFFSENFVCGFRRRQLSNNSDSGLLRAENSDMKDWPQETGPVRTPGYDARSQKMSPPSSGVYRLMDDFSQFVADLHAVNNNALDLMNHQLPTEFDHLDTEEGMQLSRAIASLRFTKEVALRQGPCLGKPTAERNHLDKTGMRRFDSGYDEEPISFMAPDDMFTEVASLGSRYHGTAFIGPDEISAIGTDVSSLGDRFRAINARYELMNAAPEADSASYSDCYSLGARYV</sequence>
<keyword evidence="7" id="KW-0325">Glycoprotein</keyword>
<keyword evidence="12" id="KW-1185">Reference proteome</keyword>
<dbReference type="Pfam" id="PF08357">
    <property type="entry name" value="SEFIR"/>
    <property type="match status" value="1"/>
</dbReference>